<reference evidence="2" key="1">
    <citation type="journal article" date="2020" name="Mol. Plant Microbe">
        <title>Rhizobial microsymbionts of the narrowly endemic Oxytropis species growing in Kamchatka are characterized by significant genetic diversity and possess a set of genes that are associated with T3SS and T6SS secretion systems and can affect the development of symbiosis.</title>
        <authorList>
            <person name="Safronova V."/>
            <person name="Guro P."/>
            <person name="Sazanova A."/>
            <person name="Kuznetsova I."/>
            <person name="Belimov A."/>
            <person name="Yakubov V."/>
            <person name="Chirak E."/>
            <person name="Afonin A."/>
            <person name="Gogolev Y."/>
            <person name="Andronov E."/>
            <person name="Tikhonovich I."/>
        </authorList>
    </citation>
    <scope>NUCLEOTIDE SEQUENCE [LARGE SCALE GENOMIC DNA]</scope>
    <source>
        <strain evidence="2">583</strain>
    </source>
</reference>
<name>A0A7G6SMI0_9HYPH</name>
<evidence type="ECO:0000313" key="1">
    <source>
        <dbReference type="EMBL" id="QND55712.1"/>
    </source>
</evidence>
<protein>
    <submittedName>
        <fullName evidence="1">Uncharacterized protein</fullName>
    </submittedName>
</protein>
<organism evidence="1 2">
    <name type="scientific">Mesorhizobium huakuii</name>
    <dbReference type="NCBI Taxonomy" id="28104"/>
    <lineage>
        <taxon>Bacteria</taxon>
        <taxon>Pseudomonadati</taxon>
        <taxon>Pseudomonadota</taxon>
        <taxon>Alphaproteobacteria</taxon>
        <taxon>Hyphomicrobiales</taxon>
        <taxon>Phyllobacteriaceae</taxon>
        <taxon>Mesorhizobium</taxon>
    </lineage>
</organism>
<dbReference type="Proteomes" id="UP000515465">
    <property type="component" value="Chromosome"/>
</dbReference>
<dbReference type="RefSeq" id="WP_183461297.1">
    <property type="nucleotide sequence ID" value="NZ_CP050296.1"/>
</dbReference>
<sequence length="71" mass="7538">MKVGNGNLRQAIDRLTQTKQAEAQRRGAKPPGKAAMAARKPDMAFANHAADLRATIAVVTKTAAAVTKRPK</sequence>
<gene>
    <name evidence="1" type="ORF">HB778_02805</name>
</gene>
<dbReference type="EMBL" id="CP050296">
    <property type="protein sequence ID" value="QND55712.1"/>
    <property type="molecule type" value="Genomic_DNA"/>
</dbReference>
<evidence type="ECO:0000313" key="2">
    <source>
        <dbReference type="Proteomes" id="UP000515465"/>
    </source>
</evidence>
<dbReference type="AlphaFoldDB" id="A0A7G6SMI0"/>
<accession>A0A7G6SMI0</accession>
<proteinExistence type="predicted"/>